<comment type="similarity">
    <text evidence="1">Belongs to the aldo/keto reductase family.</text>
</comment>
<dbReference type="Gene3D" id="3.20.20.100">
    <property type="entry name" value="NADP-dependent oxidoreductase domain"/>
    <property type="match status" value="1"/>
</dbReference>
<dbReference type="GeneID" id="78151561"/>
<reference evidence="6" key="1">
    <citation type="submission" date="2015-11" db="EMBL/GenBank/DDBJ databases">
        <authorList>
            <person name="Anvar S.Y."/>
        </authorList>
    </citation>
    <scope>NUCLEOTIDE SEQUENCE [LARGE SCALE GENOMIC DNA]</scope>
</reference>
<dbReference type="PANTHER" id="PTHR43827">
    <property type="entry name" value="2,5-DIKETO-D-GLUCONIC ACID REDUCTASE"/>
    <property type="match status" value="1"/>
</dbReference>
<dbReference type="PANTHER" id="PTHR43827:SF3">
    <property type="entry name" value="NADP-DEPENDENT OXIDOREDUCTASE DOMAIN-CONTAINING PROTEIN"/>
    <property type="match status" value="1"/>
</dbReference>
<feature type="domain" description="NADP-dependent oxidoreductase" evidence="4">
    <location>
        <begin position="87"/>
        <end position="325"/>
    </location>
</feature>
<dbReference type="Proteomes" id="UP000064525">
    <property type="component" value="Chromosome I"/>
</dbReference>
<dbReference type="PROSITE" id="PS00062">
    <property type="entry name" value="ALDOKETO_REDUCTASE_2"/>
    <property type="match status" value="1"/>
</dbReference>
<gene>
    <name evidence="5" type="ORF">BN2458_PEG1369</name>
</gene>
<dbReference type="AlphaFoldDB" id="A0A0S4PYH2"/>
<dbReference type="CDD" id="cd19133">
    <property type="entry name" value="AKR_AKR5F1"/>
    <property type="match status" value="1"/>
</dbReference>
<protein>
    <submittedName>
        <fullName evidence="5">Oxidoreductase, aldo/keto reductase family</fullName>
    </submittedName>
</protein>
<dbReference type="Pfam" id="PF00248">
    <property type="entry name" value="Aldo_ket_red"/>
    <property type="match status" value="1"/>
</dbReference>
<dbReference type="KEGG" id="hty:BN2458_PEG1369"/>
<dbReference type="PROSITE" id="PS51318">
    <property type="entry name" value="TAT"/>
    <property type="match status" value="1"/>
</dbReference>
<proteinExistence type="inferred from homology"/>
<keyword evidence="3" id="KW-0560">Oxidoreductase</keyword>
<dbReference type="InterPro" id="IPR023210">
    <property type="entry name" value="NADP_OxRdtase_dom"/>
</dbReference>
<evidence type="ECO:0000259" key="4">
    <source>
        <dbReference type="Pfam" id="PF00248"/>
    </source>
</evidence>
<dbReference type="InterPro" id="IPR036812">
    <property type="entry name" value="NAD(P)_OxRdtase_dom_sf"/>
</dbReference>
<dbReference type="PROSITE" id="PS00798">
    <property type="entry name" value="ALDOKETO_REDUCTASE_1"/>
    <property type="match status" value="1"/>
</dbReference>
<evidence type="ECO:0000313" key="5">
    <source>
        <dbReference type="EMBL" id="CUU40254.1"/>
    </source>
</evidence>
<dbReference type="InterPro" id="IPR018170">
    <property type="entry name" value="Aldo/ket_reductase_CS"/>
</dbReference>
<evidence type="ECO:0000256" key="1">
    <source>
        <dbReference type="ARBA" id="ARBA00007905"/>
    </source>
</evidence>
<evidence type="ECO:0000256" key="3">
    <source>
        <dbReference type="ARBA" id="ARBA00023002"/>
    </source>
</evidence>
<evidence type="ECO:0000313" key="6">
    <source>
        <dbReference type="Proteomes" id="UP000064525"/>
    </source>
</evidence>
<dbReference type="PRINTS" id="PR00069">
    <property type="entry name" value="ALDKETRDTASE"/>
</dbReference>
<sequence length="353" mass="39778">MRKNKESLERREFLKTSAKFGAVASLASFGGLVLSACSEDSKGNPQGIENTSAGEKAPISLPQGVNMEFITLNNGVKMPILGYGVFQIDPRETQRCVEDAISVGYRSIDTAQAYFNEEGVGSAIKTALNGGLKREELFITTKLWINNYPEQKALKACEESLRKLGLDYVDLMLLHQPFNDTYGAWRALSRFYKEGRFKAIGVSNFYPDRIADFCLNNEIKPALNQIECNPLHAQFEAQKVLQEYNVAMESWAPFGEGKNNMFSNPTLSEIGKKYNKSIAQVILRWQIQRGIIAIPKTTRKERMIENISVFDFVLSEQDMQSIAAMDSKTSLFLNHQDPQTAKFLIEIHKDSFK</sequence>
<dbReference type="PATRIC" id="fig|76936.10.peg.1337"/>
<accession>A0A0S4PYH2</accession>
<organism evidence="5 6">
    <name type="scientific">Helicobacter typhlonius</name>
    <dbReference type="NCBI Taxonomy" id="76936"/>
    <lineage>
        <taxon>Bacteria</taxon>
        <taxon>Pseudomonadati</taxon>
        <taxon>Campylobacterota</taxon>
        <taxon>Epsilonproteobacteria</taxon>
        <taxon>Campylobacterales</taxon>
        <taxon>Helicobacteraceae</taxon>
        <taxon>Helicobacter</taxon>
    </lineage>
</organism>
<dbReference type="GO" id="GO:0016616">
    <property type="term" value="F:oxidoreductase activity, acting on the CH-OH group of donors, NAD or NADP as acceptor"/>
    <property type="evidence" value="ECO:0007669"/>
    <property type="project" value="UniProtKB-ARBA"/>
</dbReference>
<dbReference type="EMBL" id="LN907858">
    <property type="protein sequence ID" value="CUU40254.1"/>
    <property type="molecule type" value="Genomic_DNA"/>
</dbReference>
<keyword evidence="2" id="KW-0521">NADP</keyword>
<dbReference type="FunFam" id="3.20.20.100:FF:000015">
    <property type="entry name" value="Oxidoreductase, aldo/keto reductase family"/>
    <property type="match status" value="1"/>
</dbReference>
<dbReference type="InterPro" id="IPR020471">
    <property type="entry name" value="AKR"/>
</dbReference>
<dbReference type="SUPFAM" id="SSF51430">
    <property type="entry name" value="NAD(P)-linked oxidoreductase"/>
    <property type="match status" value="1"/>
</dbReference>
<evidence type="ECO:0000256" key="2">
    <source>
        <dbReference type="ARBA" id="ARBA00022857"/>
    </source>
</evidence>
<name>A0A0S4PYH2_9HELI</name>
<dbReference type="RefSeq" id="WP_231944741.1">
    <property type="nucleotide sequence ID" value="NZ_CAOMNX010000029.1"/>
</dbReference>
<dbReference type="InterPro" id="IPR006311">
    <property type="entry name" value="TAT_signal"/>
</dbReference>